<organism evidence="3 4">
    <name type="scientific">Sphingobium lignivorans</name>
    <dbReference type="NCBI Taxonomy" id="2735886"/>
    <lineage>
        <taxon>Bacteria</taxon>
        <taxon>Pseudomonadati</taxon>
        <taxon>Pseudomonadota</taxon>
        <taxon>Alphaproteobacteria</taxon>
        <taxon>Sphingomonadales</taxon>
        <taxon>Sphingomonadaceae</taxon>
        <taxon>Sphingobium</taxon>
    </lineage>
</organism>
<proteinExistence type="predicted"/>
<dbReference type="RefSeq" id="WP_014076657.1">
    <property type="nucleotide sequence ID" value="NZ_JACHKA010000001.1"/>
</dbReference>
<name>A0ABR6NG38_9SPHN</name>
<feature type="region of interest" description="Disordered" evidence="2">
    <location>
        <begin position="45"/>
        <end position="64"/>
    </location>
</feature>
<comment type="caution">
    <text evidence="3">The sequence shown here is derived from an EMBL/GenBank/DDBJ whole genome shotgun (WGS) entry which is preliminary data.</text>
</comment>
<gene>
    <name evidence="3" type="ORF">HNP60_002223</name>
</gene>
<evidence type="ECO:0000256" key="2">
    <source>
        <dbReference type="SAM" id="MobiDB-lite"/>
    </source>
</evidence>
<sequence>MASDAMMQAIGRLERAITRAETLARQVAEQQAQAIEAQLAQDDREDMAGYAATPGAGHGSELDPFSRDKAIAALKSLDALIGDLQKARSEA</sequence>
<evidence type="ECO:0000313" key="3">
    <source>
        <dbReference type="EMBL" id="MBB5986249.1"/>
    </source>
</evidence>
<feature type="coiled-coil region" evidence="1">
    <location>
        <begin position="10"/>
        <end position="45"/>
    </location>
</feature>
<keyword evidence="4" id="KW-1185">Reference proteome</keyword>
<accession>A0ABR6NG38</accession>
<evidence type="ECO:0000313" key="4">
    <source>
        <dbReference type="Proteomes" id="UP001138540"/>
    </source>
</evidence>
<protein>
    <submittedName>
        <fullName evidence="3">Uncharacterized protein</fullName>
    </submittedName>
</protein>
<dbReference type="EMBL" id="JACHKA010000001">
    <property type="protein sequence ID" value="MBB5986249.1"/>
    <property type="molecule type" value="Genomic_DNA"/>
</dbReference>
<reference evidence="3 4" key="1">
    <citation type="submission" date="2020-08" db="EMBL/GenBank/DDBJ databases">
        <title>Exploring microbial biodiversity for novel pathways involved in the catabolism of aromatic compounds derived from lignin.</title>
        <authorList>
            <person name="Elkins J."/>
        </authorList>
    </citation>
    <scope>NUCLEOTIDE SEQUENCE [LARGE SCALE GENOMIC DNA]</scope>
    <source>
        <strain evidence="3 4">B1D3A</strain>
    </source>
</reference>
<evidence type="ECO:0000256" key="1">
    <source>
        <dbReference type="SAM" id="Coils"/>
    </source>
</evidence>
<keyword evidence="1" id="KW-0175">Coiled coil</keyword>
<dbReference type="Proteomes" id="UP001138540">
    <property type="component" value="Unassembled WGS sequence"/>
</dbReference>